<gene>
    <name evidence="1" type="ORF">NF556_21130</name>
</gene>
<keyword evidence="2" id="KW-1185">Reference proteome</keyword>
<dbReference type="Proteomes" id="UP001056455">
    <property type="component" value="Chromosome"/>
</dbReference>
<dbReference type="EMBL" id="CP099489">
    <property type="protein sequence ID" value="USQ80056.1"/>
    <property type="molecule type" value="Genomic_DNA"/>
</dbReference>
<dbReference type="RefSeq" id="WP_252593348.1">
    <property type="nucleotide sequence ID" value="NZ_CP099489.1"/>
</dbReference>
<name>A0ABY4YTG2_9MICO</name>
<evidence type="ECO:0000313" key="2">
    <source>
        <dbReference type="Proteomes" id="UP001056455"/>
    </source>
</evidence>
<protein>
    <submittedName>
        <fullName evidence="1">Uncharacterized protein</fullName>
    </submittedName>
</protein>
<evidence type="ECO:0000313" key="1">
    <source>
        <dbReference type="EMBL" id="USQ80056.1"/>
    </source>
</evidence>
<proteinExistence type="predicted"/>
<organism evidence="1 2">
    <name type="scientific">Ornithinimicrobium faecis</name>
    <dbReference type="NCBI Taxonomy" id="2934158"/>
    <lineage>
        <taxon>Bacteria</taxon>
        <taxon>Bacillati</taxon>
        <taxon>Actinomycetota</taxon>
        <taxon>Actinomycetes</taxon>
        <taxon>Micrococcales</taxon>
        <taxon>Ornithinimicrobiaceae</taxon>
        <taxon>Ornithinimicrobium</taxon>
    </lineage>
</organism>
<reference evidence="1" key="1">
    <citation type="submission" date="2022-06" db="EMBL/GenBank/DDBJ databases">
        <title>Ornithinimicrobium HY1793.</title>
        <authorList>
            <person name="Huang Y."/>
        </authorList>
    </citation>
    <scope>NUCLEOTIDE SEQUENCE</scope>
    <source>
        <strain evidence="1">HY1793</strain>
    </source>
</reference>
<accession>A0ABY4YTG2</accession>
<sequence length="416" mass="45141">MSSLPARVTRRVGRLRDQVEESVQQRVATVRAREQSHTTQADSGNLAFGHGYLVRAPGVPRPPEVAGWRTRTISGFVYHARARITASPVSTGGAVVLVGRAVDVDTGNVSPQRLTDELSELAAQSTQALIRRAAYLGGSWTLFRHSPDGSCTVLTDALASQRVWHSPDARTIGSYAALVPDSTALPTNSLLHVTGTGEVTVRRFYPWPDTDPPGQGAPTTDLAAAYAEFRKRVVAHTRLLSDLGRPGLPLTTAPASRAVLAAYLPHRRDGGYTFTSFATESARTGQDQANELFEASRVSHELGIAHRVVRAVVPPWGDSFSVAYRRTFPQGTSLASAFARHTLPRDTVELHAAGADVVDLQSWEQLGQDYLEGDLAHRVLLPFNDRRLLEIMLSLPAEQRTKGLLVNRLAAELDVA</sequence>